<name>A0A8T0HMA5_CERPU</name>
<dbReference type="Proteomes" id="UP000822688">
    <property type="component" value="Chromosome V"/>
</dbReference>
<dbReference type="SUPFAM" id="SSF50249">
    <property type="entry name" value="Nucleic acid-binding proteins"/>
    <property type="match status" value="1"/>
</dbReference>
<dbReference type="InterPro" id="IPR012340">
    <property type="entry name" value="NA-bd_OB-fold"/>
</dbReference>
<keyword evidence="2" id="KW-1185">Reference proteome</keyword>
<organism evidence="1 2">
    <name type="scientific">Ceratodon purpureus</name>
    <name type="common">Fire moss</name>
    <name type="synonym">Dicranum purpureum</name>
    <dbReference type="NCBI Taxonomy" id="3225"/>
    <lineage>
        <taxon>Eukaryota</taxon>
        <taxon>Viridiplantae</taxon>
        <taxon>Streptophyta</taxon>
        <taxon>Embryophyta</taxon>
        <taxon>Bryophyta</taxon>
        <taxon>Bryophytina</taxon>
        <taxon>Bryopsida</taxon>
        <taxon>Dicranidae</taxon>
        <taxon>Pseudoditrichales</taxon>
        <taxon>Ditrichaceae</taxon>
        <taxon>Ceratodon</taxon>
    </lineage>
</organism>
<gene>
    <name evidence="1" type="ORF">KC19_VG056600</name>
</gene>
<comment type="caution">
    <text evidence="1">The sequence shown here is derived from an EMBL/GenBank/DDBJ whole genome shotgun (WGS) entry which is preliminary data.</text>
</comment>
<evidence type="ECO:0000313" key="1">
    <source>
        <dbReference type="EMBL" id="KAG0571959.1"/>
    </source>
</evidence>
<dbReference type="EMBL" id="CM026426">
    <property type="protein sequence ID" value="KAG0571959.1"/>
    <property type="molecule type" value="Genomic_DNA"/>
</dbReference>
<protein>
    <submittedName>
        <fullName evidence="1">Uncharacterized protein</fullName>
    </submittedName>
</protein>
<dbReference type="AlphaFoldDB" id="A0A8T0HMA5"/>
<accession>A0A8T0HMA5</accession>
<reference evidence="1" key="1">
    <citation type="submission" date="2020-06" db="EMBL/GenBank/DDBJ databases">
        <title>WGS assembly of Ceratodon purpureus strain R40.</title>
        <authorList>
            <person name="Carey S.B."/>
            <person name="Jenkins J."/>
            <person name="Shu S."/>
            <person name="Lovell J.T."/>
            <person name="Sreedasyam A."/>
            <person name="Maumus F."/>
            <person name="Tiley G.P."/>
            <person name="Fernandez-Pozo N."/>
            <person name="Barry K."/>
            <person name="Chen C."/>
            <person name="Wang M."/>
            <person name="Lipzen A."/>
            <person name="Daum C."/>
            <person name="Saski C.A."/>
            <person name="Payton A.C."/>
            <person name="Mcbreen J.C."/>
            <person name="Conrad R.E."/>
            <person name="Kollar L.M."/>
            <person name="Olsson S."/>
            <person name="Huttunen S."/>
            <person name="Landis J.B."/>
            <person name="Wickett N.J."/>
            <person name="Johnson M.G."/>
            <person name="Rensing S.A."/>
            <person name="Grimwood J."/>
            <person name="Schmutz J."/>
            <person name="Mcdaniel S.F."/>
        </authorList>
    </citation>
    <scope>NUCLEOTIDE SEQUENCE</scope>
    <source>
        <strain evidence="1">R40</strain>
    </source>
</reference>
<evidence type="ECO:0000313" key="2">
    <source>
        <dbReference type="Proteomes" id="UP000822688"/>
    </source>
</evidence>
<dbReference type="Gene3D" id="2.40.50.140">
    <property type="entry name" value="Nucleic acid-binding proteins"/>
    <property type="match status" value="1"/>
</dbReference>
<sequence length="142" mass="16308">MAERKRMVVSVEEIMEGLRDVAFEGKVLNRSRNYYSTKVIEFKYLHCDLVDSEGFTTVTLSVKEEQVRSHESKLRVGQIIIVENFGVAKKSAKSHEKGDLMFVLKVMSSTIVSLIEPIPHGFVLEFYHIDTISEFRARSHEV</sequence>
<proteinExistence type="predicted"/>